<keyword evidence="3 8" id="KW-0547">Nucleotide-binding</keyword>
<dbReference type="NCBIfam" id="NF001750">
    <property type="entry name" value="PRK00476.1"/>
    <property type="match status" value="1"/>
</dbReference>
<dbReference type="EC" id="6.3.5.-" evidence="8"/>
<dbReference type="Pfam" id="PF02637">
    <property type="entry name" value="GatB_Yqey"/>
    <property type="match status" value="1"/>
</dbReference>
<dbReference type="PANTHER" id="PTHR11659">
    <property type="entry name" value="GLUTAMYL-TRNA GLN AMIDOTRANSFERASE SUBUNIT B MITOCHONDRIAL AND PROKARYOTIC PET112-RELATED"/>
    <property type="match status" value="1"/>
</dbReference>
<dbReference type="SUPFAM" id="SSF55931">
    <property type="entry name" value="Glutamine synthetase/guanido kinase"/>
    <property type="match status" value="1"/>
</dbReference>
<dbReference type="Gene3D" id="3.30.930.10">
    <property type="entry name" value="Bira Bifunctional Protein, Domain 2"/>
    <property type="match status" value="1"/>
</dbReference>
<comment type="catalytic activity">
    <reaction evidence="8">
        <text>L-glutamyl-tRNA(Gln) + L-glutamine + ATP + H2O = L-glutaminyl-tRNA(Gln) + L-glutamate + ADP + phosphate + H(+)</text>
        <dbReference type="Rhea" id="RHEA:17521"/>
        <dbReference type="Rhea" id="RHEA-COMP:9681"/>
        <dbReference type="Rhea" id="RHEA-COMP:9684"/>
        <dbReference type="ChEBI" id="CHEBI:15377"/>
        <dbReference type="ChEBI" id="CHEBI:15378"/>
        <dbReference type="ChEBI" id="CHEBI:29985"/>
        <dbReference type="ChEBI" id="CHEBI:30616"/>
        <dbReference type="ChEBI" id="CHEBI:43474"/>
        <dbReference type="ChEBI" id="CHEBI:58359"/>
        <dbReference type="ChEBI" id="CHEBI:78520"/>
        <dbReference type="ChEBI" id="CHEBI:78521"/>
        <dbReference type="ChEBI" id="CHEBI:456216"/>
    </reaction>
</comment>
<dbReference type="Gene3D" id="3.30.1360.30">
    <property type="entry name" value="GAD-like domain"/>
    <property type="match status" value="1"/>
</dbReference>
<dbReference type="Pfam" id="PF02934">
    <property type="entry name" value="GatB_N"/>
    <property type="match status" value="1"/>
</dbReference>
<dbReference type="GO" id="GO:0003676">
    <property type="term" value="F:nucleic acid binding"/>
    <property type="evidence" value="ECO:0007669"/>
    <property type="project" value="InterPro"/>
</dbReference>
<protein>
    <recommendedName>
        <fullName evidence="7 8">Multifunctional fusion protein</fullName>
    </recommendedName>
    <domain>
        <recommendedName>
            <fullName evidence="7">Aspartate--tRNA(Asp/Asn) ligase</fullName>
            <ecNumber evidence="7">6.1.1.23</ecNumber>
        </recommendedName>
        <alternativeName>
            <fullName evidence="7">Aspartyl-tRNA synthetase</fullName>
        </alternativeName>
        <alternativeName>
            <fullName evidence="7">Non-discriminating aspartyl-tRNA synthetase</fullName>
            <shortName evidence="7">AspRS</shortName>
            <shortName evidence="7">ND-AspRS</shortName>
        </alternativeName>
    </domain>
    <domain>
        <recommendedName>
            <fullName evidence="8">Aspartyl/glutamyl-tRNA(Asn/Gln) amidotransferase subunit B</fullName>
            <shortName evidence="8">Asp/Glu-ADT subunit B</shortName>
            <ecNumber evidence="8">6.3.5.-</ecNumber>
        </recommendedName>
    </domain>
</protein>
<dbReference type="GO" id="GO:0050566">
    <property type="term" value="F:asparaginyl-tRNA synthase (glutamine-hydrolyzing) activity"/>
    <property type="evidence" value="ECO:0007669"/>
    <property type="project" value="RHEA"/>
</dbReference>
<dbReference type="InterPro" id="IPR004364">
    <property type="entry name" value="Aa-tRNA-synt_II"/>
</dbReference>
<dbReference type="GO" id="GO:0050560">
    <property type="term" value="F:aspartate-tRNA(Asn) ligase activity"/>
    <property type="evidence" value="ECO:0007669"/>
    <property type="project" value="UniProtKB-EC"/>
</dbReference>
<comment type="subunit">
    <text evidence="8">Heterotrimer of A, B and C subunits.</text>
</comment>
<dbReference type="EMBL" id="FPKV01000001">
    <property type="protein sequence ID" value="SFZ89204.1"/>
    <property type="molecule type" value="Genomic_DNA"/>
</dbReference>
<dbReference type="PROSITE" id="PS50862">
    <property type="entry name" value="AA_TRNA_LIGASE_II"/>
    <property type="match status" value="1"/>
</dbReference>
<name>A0A1K2I9V5_9FLAO</name>
<dbReference type="Pfam" id="PF02938">
    <property type="entry name" value="GAD"/>
    <property type="match status" value="1"/>
</dbReference>
<feature type="binding site" evidence="7">
    <location>
        <begin position="738"/>
        <end position="740"/>
    </location>
    <ligand>
        <name>ATP</name>
        <dbReference type="ChEBI" id="CHEBI:30616"/>
    </ligand>
</feature>
<comment type="similarity">
    <text evidence="1 7">Belongs to the class-II aminoacyl-tRNA synthetase family. Type 1 subfamily.</text>
</comment>
<feature type="binding site" evidence="7">
    <location>
        <begin position="1059"/>
        <end position="1062"/>
    </location>
    <ligand>
        <name>ATP</name>
        <dbReference type="ChEBI" id="CHEBI:30616"/>
    </ligand>
</feature>
<feature type="site" description="Important for tRNA non-discrimination" evidence="7">
    <location>
        <position position="548"/>
    </location>
</feature>
<dbReference type="OrthoDB" id="9802326at2"/>
<dbReference type="InterPro" id="IPR004524">
    <property type="entry name" value="Asp-tRNA-ligase_1"/>
</dbReference>
<evidence type="ECO:0000256" key="1">
    <source>
        <dbReference type="ARBA" id="ARBA00006303"/>
    </source>
</evidence>
<dbReference type="InterPro" id="IPR002312">
    <property type="entry name" value="Asp/Asn-tRNA-synth_IIb"/>
</dbReference>
<dbReference type="InterPro" id="IPR012340">
    <property type="entry name" value="NA-bd_OB-fold"/>
</dbReference>
<keyword evidence="5 8" id="KW-0648">Protein biosynthesis</keyword>
<evidence type="ECO:0000256" key="2">
    <source>
        <dbReference type="ARBA" id="ARBA00022598"/>
    </source>
</evidence>
<dbReference type="InterPro" id="IPR004413">
    <property type="entry name" value="GatB"/>
</dbReference>
<comment type="function">
    <text evidence="7">Aspartyl-tRNA synthetase with relaxed tRNA specificity since it is able to aspartylate not only its cognate tRNA(Asp) but also tRNA(Asn). Reaction proceeds in two steps: L-aspartate is first activated by ATP to form Asp-AMP and then transferred to the acceptor end of tRNA(Asp/Asn).</text>
</comment>
<dbReference type="InterPro" id="IPR004115">
    <property type="entry name" value="GAD-like_sf"/>
</dbReference>
<dbReference type="SUPFAM" id="SSF55261">
    <property type="entry name" value="GAD domain-like"/>
    <property type="match status" value="1"/>
</dbReference>
<evidence type="ECO:0000256" key="4">
    <source>
        <dbReference type="ARBA" id="ARBA00022840"/>
    </source>
</evidence>
<evidence type="ECO:0000256" key="3">
    <source>
        <dbReference type="ARBA" id="ARBA00022741"/>
    </source>
</evidence>
<feature type="binding site" evidence="7">
    <location>
        <position position="738"/>
    </location>
    <ligand>
        <name>L-aspartate</name>
        <dbReference type="ChEBI" id="CHEBI:29991"/>
    </ligand>
</feature>
<comment type="catalytic activity">
    <reaction evidence="7">
        <text>tRNA(Asx) + L-aspartate + ATP = L-aspartyl-tRNA(Asx) + AMP + diphosphate</text>
        <dbReference type="Rhea" id="RHEA:18349"/>
        <dbReference type="Rhea" id="RHEA-COMP:9710"/>
        <dbReference type="Rhea" id="RHEA-COMP:9711"/>
        <dbReference type="ChEBI" id="CHEBI:29991"/>
        <dbReference type="ChEBI" id="CHEBI:30616"/>
        <dbReference type="ChEBI" id="CHEBI:33019"/>
        <dbReference type="ChEBI" id="CHEBI:78442"/>
        <dbReference type="ChEBI" id="CHEBI:78516"/>
        <dbReference type="ChEBI" id="CHEBI:456215"/>
        <dbReference type="EC" id="6.1.1.23"/>
    </reaction>
</comment>
<feature type="binding site" evidence="7">
    <location>
        <position position="1007"/>
    </location>
    <ligand>
        <name>ATP</name>
        <dbReference type="ChEBI" id="CHEBI:30616"/>
    </ligand>
</feature>
<comment type="catalytic activity">
    <reaction evidence="8">
        <text>L-aspartyl-tRNA(Asn) + L-glutamine + ATP + H2O = L-asparaginyl-tRNA(Asn) + L-glutamate + ADP + phosphate + 2 H(+)</text>
        <dbReference type="Rhea" id="RHEA:14513"/>
        <dbReference type="Rhea" id="RHEA-COMP:9674"/>
        <dbReference type="Rhea" id="RHEA-COMP:9677"/>
        <dbReference type="ChEBI" id="CHEBI:15377"/>
        <dbReference type="ChEBI" id="CHEBI:15378"/>
        <dbReference type="ChEBI" id="CHEBI:29985"/>
        <dbReference type="ChEBI" id="CHEBI:30616"/>
        <dbReference type="ChEBI" id="CHEBI:43474"/>
        <dbReference type="ChEBI" id="CHEBI:58359"/>
        <dbReference type="ChEBI" id="CHEBI:78515"/>
        <dbReference type="ChEBI" id="CHEBI:78516"/>
        <dbReference type="ChEBI" id="CHEBI:456216"/>
    </reaction>
</comment>
<dbReference type="HAMAP" id="MF_00121">
    <property type="entry name" value="GatB"/>
    <property type="match status" value="1"/>
</dbReference>
<dbReference type="InterPro" id="IPR006075">
    <property type="entry name" value="Asn/Gln-tRNA_Trfase_suB/E_cat"/>
</dbReference>
<dbReference type="InterPro" id="IPR006195">
    <property type="entry name" value="aa-tRNA-synth_II"/>
</dbReference>
<evidence type="ECO:0000313" key="11">
    <source>
        <dbReference type="Proteomes" id="UP000182544"/>
    </source>
</evidence>
<dbReference type="GO" id="GO:0004815">
    <property type="term" value="F:aspartate-tRNA ligase activity"/>
    <property type="evidence" value="ECO:0007669"/>
    <property type="project" value="UniProtKB-UniRule"/>
</dbReference>
<keyword evidence="7" id="KW-0963">Cytoplasm</keyword>
<dbReference type="STRING" id="369401.SAMN05428642_10136"/>
<dbReference type="RefSeq" id="WP_072399540.1">
    <property type="nucleotide sequence ID" value="NZ_FPKV01000001.1"/>
</dbReference>
<dbReference type="InterPro" id="IPR045864">
    <property type="entry name" value="aa-tRNA-synth_II/BPL/LPL"/>
</dbReference>
<dbReference type="GO" id="GO:0005737">
    <property type="term" value="C:cytoplasm"/>
    <property type="evidence" value="ECO:0007669"/>
    <property type="project" value="UniProtKB-SubCell"/>
</dbReference>
<keyword evidence="6 7" id="KW-0030">Aminoacyl-tRNA synthetase</keyword>
<feature type="binding site" evidence="7">
    <location>
        <position position="747"/>
    </location>
    <ligand>
        <name>ATP</name>
        <dbReference type="ChEBI" id="CHEBI:30616"/>
    </ligand>
</feature>
<comment type="subcellular location">
    <subcellularLocation>
        <location evidence="7">Cytoplasm</location>
    </subcellularLocation>
</comment>
<comment type="caution">
    <text evidence="7">Lacks conserved residue(s) required for the propagation of feature annotation.</text>
</comment>
<dbReference type="PRINTS" id="PR01042">
    <property type="entry name" value="TRNASYNTHASP"/>
</dbReference>
<dbReference type="NCBIfam" id="NF004012">
    <property type="entry name" value="PRK05477.1-2"/>
    <property type="match status" value="1"/>
</dbReference>
<dbReference type="InterPro" id="IPR047089">
    <property type="entry name" value="Asp-tRNA-ligase_1_N"/>
</dbReference>
<dbReference type="EC" id="6.1.1.23" evidence="7"/>
<dbReference type="InterPro" id="IPR029351">
    <property type="entry name" value="GAD_dom"/>
</dbReference>
<evidence type="ECO:0000256" key="5">
    <source>
        <dbReference type="ARBA" id="ARBA00022917"/>
    </source>
</evidence>
<dbReference type="InterPro" id="IPR014746">
    <property type="entry name" value="Gln_synth/guanido_kin_cat_dom"/>
</dbReference>
<keyword evidence="4 8" id="KW-0067">ATP-binding</keyword>
<dbReference type="Pfam" id="PF00152">
    <property type="entry name" value="tRNA-synt_2"/>
    <property type="match status" value="1"/>
</dbReference>
<comment type="similarity">
    <text evidence="8">Belongs to the GatB/GatE family. GatB subfamily.</text>
</comment>
<dbReference type="GO" id="GO:0006422">
    <property type="term" value="P:aspartyl-tRNA aminoacylation"/>
    <property type="evidence" value="ECO:0007669"/>
    <property type="project" value="UniProtKB-UniRule"/>
</dbReference>
<evidence type="ECO:0000256" key="6">
    <source>
        <dbReference type="ARBA" id="ARBA00023146"/>
    </source>
</evidence>
<dbReference type="Proteomes" id="UP000182544">
    <property type="component" value="Unassembled WGS sequence"/>
</dbReference>
<dbReference type="InterPro" id="IPR004365">
    <property type="entry name" value="NA-bd_OB_tRNA"/>
</dbReference>
<feature type="binding site" evidence="7">
    <location>
        <position position="692"/>
    </location>
    <ligand>
        <name>L-aspartate</name>
        <dbReference type="ChEBI" id="CHEBI:29991"/>
    </ligand>
</feature>
<dbReference type="NCBIfam" id="TIGR00459">
    <property type="entry name" value="aspS_bact"/>
    <property type="match status" value="1"/>
</dbReference>
<dbReference type="Pfam" id="PF01336">
    <property type="entry name" value="tRNA_anti-codon"/>
    <property type="match status" value="1"/>
</dbReference>
<dbReference type="AlphaFoldDB" id="A0A1K2I9V5"/>
<gene>
    <name evidence="8" type="primary">gatB</name>
    <name evidence="7" type="synonym">aspS</name>
    <name evidence="10" type="ORF">SAMN05428642_10136</name>
</gene>
<sequence>MELEQLDAALKAHELELVIGLETHVRLNTKTKLFCSCPNQELETPNQNICSVCTGQMGVLPAINKEAISKAIYFGKAVKSTFSNDVISWDRKHYEYPDNPKNIQITQFHNPVIPDGQVSCFRNDGSQFTVNLTQVHIEEDAAKLIHEKNVSLVDFNKAGVPLIEIVTEPCIRHIEDASTYAQYIQRIVQNLKISEANLEKGEFKSDVSVSLRKKHSYNLNPRTEIKNLNSFKFMVDALKEEIEKQLNYYIEHKEFRPDQTTVLWDAELKQTKTMRKKEFEADYRFISEPDLPFVSIKDVVESINVDVSSLPFAVESILIKGDVLPQDAKFFTADSLRSETFVTINNTIKDPSFVAKTLTNNIKPEDYASIENVSDVIEIFSLFKDEKVTPVLAQNAIKSLLADSNFDYKTYFETNSISESQIQEAISKVISENEAVATDIKAGNQGKAGILVGKVIAIIGKGASGKVIREGILDALSGSIENTELETSVEEKPKTKSQKLETKDEEVLPEIPLIIKEEYRTHLITDISENNISEKITFAGWVASVRDHGELIFIDLRDSSAEKFQVRLSRESFPNLDELVKLKPESVITVTGSIVKRKEDDYNAALRTGKIELEAKELDILNLSRTLPFEIKRATKTNENVRFQYKYLDHRNDDVRRVIVNRHKVIKLLRDILDEQNFLEIETPILSAGTDEGAREFIVPTRKQAGLFYTLPQAPQQFKQMLMVSGYEKYFQIARCFRDEDSRGDRQPEFTQLDLEMAYASMQQIIDLNTKMFNDVVEKIYGNKWILRPFEVITYKDAMDKYGCDRPDLRFGLQLQDITDIVKETTFQVFSKPIEEGGIVKCIKVSAEEQGKKRLSKGQIEKLTTIAQQHGLGGLAYIIVNENDLQSPIIKFLGEDIAAGIIKTTNAQVGDIVFFSAADYATANKALDAVRQELGSMLRLINPKELRPAWVIDFPMFEKTDEGRWTFTHNPFSMPAIYDIEKHMNGKEDEIGSIIAQQYDLILNGYEIGGGSVRAHKPEILEATYKNMGYNKEEMLKSVSTMYKSFHYGAPPHGGIAWGVDRLMMILEKKASIREVMAFPKTGTSEDLLFGAPSLLSDKKVEEMNVKVMRK</sequence>
<dbReference type="GO" id="GO:0050567">
    <property type="term" value="F:glutaminyl-tRNA synthase (glutamine-hydrolyzing) activity"/>
    <property type="evidence" value="ECO:0007669"/>
    <property type="project" value="UniProtKB-UniRule"/>
</dbReference>
<dbReference type="NCBIfam" id="TIGR00133">
    <property type="entry name" value="gatB"/>
    <property type="match status" value="1"/>
</dbReference>
<dbReference type="Gene3D" id="1.10.10.410">
    <property type="match status" value="1"/>
</dbReference>
<accession>A0A1K2I9V5</accession>
<dbReference type="GO" id="GO:0005524">
    <property type="term" value="F:ATP binding"/>
    <property type="evidence" value="ECO:0007669"/>
    <property type="project" value="UniProtKB-UniRule"/>
</dbReference>
<dbReference type="HAMAP" id="MF_00044">
    <property type="entry name" value="Asp_tRNA_synth_type1"/>
    <property type="match status" value="1"/>
</dbReference>
<feature type="region of interest" description="Aspartate" evidence="7">
    <location>
        <begin position="716"/>
        <end position="719"/>
    </location>
</feature>
<dbReference type="CDD" id="cd04317">
    <property type="entry name" value="EcAspRS_like_N"/>
    <property type="match status" value="1"/>
</dbReference>
<feature type="binding site" evidence="7">
    <location>
        <position position="969"/>
    </location>
    <ligand>
        <name>L-aspartate</name>
        <dbReference type="ChEBI" id="CHEBI:29991"/>
    </ligand>
</feature>
<keyword evidence="2 8" id="KW-0436">Ligase</keyword>
<dbReference type="InterPro" id="IPR023168">
    <property type="entry name" value="GatB_Yqey_C_2"/>
</dbReference>
<dbReference type="SUPFAM" id="SSF55681">
    <property type="entry name" value="Class II aaRS and biotin synthetases"/>
    <property type="match status" value="1"/>
</dbReference>
<evidence type="ECO:0000256" key="8">
    <source>
        <dbReference type="HAMAP-Rule" id="MF_00121"/>
    </source>
</evidence>
<comment type="function">
    <text evidence="8">Allows the formation of correctly charged Asn-tRNA(Asn) or Gln-tRNA(Gln) through the transamidation of misacylated Asp-tRNA(Asn) or Glu-tRNA(Gln) in organisms which lack either or both of asparaginyl-tRNA or glutaminyl-tRNA synthetases. The reaction takes place in the presence of glutamine and ATP through an activated phospho-Asp-tRNA(Asn) or phospho-Glu-tRNA(Gln).</text>
</comment>
<feature type="binding site" evidence="7">
    <location>
        <position position="1014"/>
    </location>
    <ligand>
        <name>L-aspartate</name>
        <dbReference type="ChEBI" id="CHEBI:29991"/>
    </ligand>
</feature>
<dbReference type="InterPro" id="IPR017959">
    <property type="entry name" value="Asn/Gln-tRNA_amidoTrfase_suB/E"/>
</dbReference>
<dbReference type="Gene3D" id="2.40.50.140">
    <property type="entry name" value="Nucleic acid-binding proteins"/>
    <property type="match status" value="1"/>
</dbReference>
<evidence type="ECO:0000313" key="10">
    <source>
        <dbReference type="EMBL" id="SFZ89204.1"/>
    </source>
</evidence>
<keyword evidence="11" id="KW-1185">Reference proteome</keyword>
<comment type="subunit">
    <text evidence="7">Homodimer.</text>
</comment>
<feature type="domain" description="Aminoacyl-transfer RNA synthetases class-II family profile" evidence="9">
    <location>
        <begin position="662"/>
        <end position="1080"/>
    </location>
</feature>
<reference evidence="10 11" key="1">
    <citation type="submission" date="2016-10" db="EMBL/GenBank/DDBJ databases">
        <authorList>
            <person name="de Groot N.N."/>
        </authorList>
    </citation>
    <scope>NUCLEOTIDE SEQUENCE [LARGE SCALE GENOMIC DNA]</scope>
    <source>
        <strain evidence="10 11">DSM 18180</strain>
    </source>
</reference>
<dbReference type="InterPro" id="IPR018027">
    <property type="entry name" value="Asn/Gln_amidotransferase"/>
</dbReference>
<evidence type="ECO:0000256" key="7">
    <source>
        <dbReference type="HAMAP-Rule" id="MF_00044"/>
    </source>
</evidence>
<evidence type="ECO:0000259" key="9">
    <source>
        <dbReference type="PROSITE" id="PS50862"/>
    </source>
</evidence>
<proteinExistence type="inferred from homology"/>
<dbReference type="SUPFAM" id="SSF50249">
    <property type="entry name" value="Nucleic acid-binding proteins"/>
    <property type="match status" value="1"/>
</dbReference>
<organism evidence="10 11">
    <name type="scientific">Flaviramulus basaltis</name>
    <dbReference type="NCBI Taxonomy" id="369401"/>
    <lineage>
        <taxon>Bacteria</taxon>
        <taxon>Pseudomonadati</taxon>
        <taxon>Bacteroidota</taxon>
        <taxon>Flavobacteriia</taxon>
        <taxon>Flavobacteriales</taxon>
        <taxon>Flavobacteriaceae</taxon>
        <taxon>Flaviramulus</taxon>
    </lineage>
</organism>